<protein>
    <recommendedName>
        <fullName evidence="3">RING-type E3 ubiquitin transferase</fullName>
        <ecNumber evidence="3">2.3.2.27</ecNumber>
    </recommendedName>
</protein>
<comment type="pathway">
    <text evidence="2">Protein modification; protein ubiquitination.</text>
</comment>
<name>A0A7J0H012_9ERIC</name>
<dbReference type="PROSITE" id="PS50089">
    <property type="entry name" value="ZF_RING_2"/>
    <property type="match status" value="1"/>
</dbReference>
<dbReference type="OrthoDB" id="8062037at2759"/>
<accession>A0A7J0H012</accession>
<dbReference type="InterPro" id="IPR013083">
    <property type="entry name" value="Znf_RING/FYVE/PHD"/>
</dbReference>
<evidence type="ECO:0000256" key="10">
    <source>
        <dbReference type="SAM" id="Phobius"/>
    </source>
</evidence>
<evidence type="ECO:0000256" key="5">
    <source>
        <dbReference type="ARBA" id="ARBA00022723"/>
    </source>
</evidence>
<dbReference type="Gene3D" id="3.30.40.10">
    <property type="entry name" value="Zinc/RING finger domain, C3HC4 (zinc finger)"/>
    <property type="match status" value="1"/>
</dbReference>
<dbReference type="AlphaFoldDB" id="A0A7J0H012"/>
<evidence type="ECO:0000313" key="12">
    <source>
        <dbReference type="EMBL" id="GFZ16386.1"/>
    </source>
</evidence>
<evidence type="ECO:0000256" key="7">
    <source>
        <dbReference type="ARBA" id="ARBA00022786"/>
    </source>
</evidence>
<keyword evidence="5" id="KW-0479">Metal-binding</keyword>
<dbReference type="SUPFAM" id="SSF57850">
    <property type="entry name" value="RING/U-box"/>
    <property type="match status" value="1"/>
</dbReference>
<comment type="catalytic activity">
    <reaction evidence="1">
        <text>S-ubiquitinyl-[E2 ubiquitin-conjugating enzyme]-L-cysteine + [acceptor protein]-L-lysine = [E2 ubiquitin-conjugating enzyme]-L-cysteine + N(6)-ubiquitinyl-[acceptor protein]-L-lysine.</text>
        <dbReference type="EC" id="2.3.2.27"/>
    </reaction>
</comment>
<evidence type="ECO:0000256" key="4">
    <source>
        <dbReference type="ARBA" id="ARBA00022679"/>
    </source>
</evidence>
<evidence type="ECO:0000256" key="9">
    <source>
        <dbReference type="PROSITE-ProRule" id="PRU00175"/>
    </source>
</evidence>
<dbReference type="InterPro" id="IPR044600">
    <property type="entry name" value="ATL1/ATL16-like"/>
</dbReference>
<keyword evidence="8" id="KW-0862">Zinc</keyword>
<dbReference type="Proteomes" id="UP000585474">
    <property type="component" value="Unassembled WGS sequence"/>
</dbReference>
<comment type="caution">
    <text evidence="12">The sequence shown here is derived from an EMBL/GenBank/DDBJ whole genome shotgun (WGS) entry which is preliminary data.</text>
</comment>
<keyword evidence="7" id="KW-0833">Ubl conjugation pathway</keyword>
<keyword evidence="4" id="KW-0808">Transferase</keyword>
<keyword evidence="10" id="KW-0812">Transmembrane</keyword>
<dbReference type="GO" id="GO:0016567">
    <property type="term" value="P:protein ubiquitination"/>
    <property type="evidence" value="ECO:0007669"/>
    <property type="project" value="InterPro"/>
</dbReference>
<dbReference type="PANTHER" id="PTHR46913">
    <property type="entry name" value="RING-H2 FINGER PROTEIN ATL16"/>
    <property type="match status" value="1"/>
</dbReference>
<evidence type="ECO:0000256" key="2">
    <source>
        <dbReference type="ARBA" id="ARBA00004906"/>
    </source>
</evidence>
<dbReference type="PANTHER" id="PTHR46913:SF23">
    <property type="entry name" value="E3 UBIQUITIN-PROTEIN LIGASE RHA4A-RELATED"/>
    <property type="match status" value="1"/>
</dbReference>
<dbReference type="InterPro" id="IPR001841">
    <property type="entry name" value="Znf_RING"/>
</dbReference>
<evidence type="ECO:0000259" key="11">
    <source>
        <dbReference type="PROSITE" id="PS50089"/>
    </source>
</evidence>
<evidence type="ECO:0000256" key="6">
    <source>
        <dbReference type="ARBA" id="ARBA00022771"/>
    </source>
</evidence>
<evidence type="ECO:0000256" key="1">
    <source>
        <dbReference type="ARBA" id="ARBA00000900"/>
    </source>
</evidence>
<evidence type="ECO:0000256" key="3">
    <source>
        <dbReference type="ARBA" id="ARBA00012483"/>
    </source>
</evidence>
<evidence type="ECO:0000313" key="13">
    <source>
        <dbReference type="Proteomes" id="UP000585474"/>
    </source>
</evidence>
<feature type="domain" description="RING-type" evidence="11">
    <location>
        <begin position="103"/>
        <end position="145"/>
    </location>
</feature>
<gene>
    <name evidence="12" type="ORF">Acr_25g0007950</name>
</gene>
<reference evidence="12 13" key="1">
    <citation type="submission" date="2019-07" db="EMBL/GenBank/DDBJ databases">
        <title>De Novo Assembly of kiwifruit Actinidia rufa.</title>
        <authorList>
            <person name="Sugita-Konishi S."/>
            <person name="Sato K."/>
            <person name="Mori E."/>
            <person name="Abe Y."/>
            <person name="Kisaki G."/>
            <person name="Hamano K."/>
            <person name="Suezawa K."/>
            <person name="Otani M."/>
            <person name="Fukuda T."/>
            <person name="Manabe T."/>
            <person name="Gomi K."/>
            <person name="Tabuchi M."/>
            <person name="Akimitsu K."/>
            <person name="Kataoka I."/>
        </authorList>
    </citation>
    <scope>NUCLEOTIDE SEQUENCE [LARGE SCALE GENOMIC DNA]</scope>
    <source>
        <strain evidence="13">cv. Fuchu</strain>
    </source>
</reference>
<dbReference type="EMBL" id="BJWL01000025">
    <property type="protein sequence ID" value="GFZ16386.1"/>
    <property type="molecule type" value="Genomic_DNA"/>
</dbReference>
<keyword evidence="10" id="KW-0472">Membrane</keyword>
<sequence length="218" mass="24763">MSTSYAQAPTSPHLYSQSLQLKLYQAFIFSIPILFSIILFLLFYLFYLKRRAPTDSFLQPALPTSLHEVPFAPSSGMGLKGNLKDKLPTILFNEVLRTRDSMCCVCLGEFEMEEELHQIPTCRHVFHIDCIRYWVDSNPTCPLCRCFILPRHVHSQSHTPLGPNPVTPQMLSPQQQQQQQLVRVNNNEHMVVLMEGSSGDSANPHQDSVVLNVQTHNG</sequence>
<dbReference type="GO" id="GO:0061630">
    <property type="term" value="F:ubiquitin protein ligase activity"/>
    <property type="evidence" value="ECO:0007669"/>
    <property type="project" value="UniProtKB-EC"/>
</dbReference>
<feature type="transmembrane region" description="Helical" evidence="10">
    <location>
        <begin position="23"/>
        <end position="47"/>
    </location>
</feature>
<proteinExistence type="predicted"/>
<keyword evidence="6 9" id="KW-0863">Zinc-finger</keyword>
<organism evidence="12 13">
    <name type="scientific">Actinidia rufa</name>
    <dbReference type="NCBI Taxonomy" id="165716"/>
    <lineage>
        <taxon>Eukaryota</taxon>
        <taxon>Viridiplantae</taxon>
        <taxon>Streptophyta</taxon>
        <taxon>Embryophyta</taxon>
        <taxon>Tracheophyta</taxon>
        <taxon>Spermatophyta</taxon>
        <taxon>Magnoliopsida</taxon>
        <taxon>eudicotyledons</taxon>
        <taxon>Gunneridae</taxon>
        <taxon>Pentapetalae</taxon>
        <taxon>asterids</taxon>
        <taxon>Ericales</taxon>
        <taxon>Actinidiaceae</taxon>
        <taxon>Actinidia</taxon>
    </lineage>
</organism>
<keyword evidence="13" id="KW-1185">Reference proteome</keyword>
<dbReference type="Pfam" id="PF13639">
    <property type="entry name" value="zf-RING_2"/>
    <property type="match status" value="1"/>
</dbReference>
<evidence type="ECO:0000256" key="8">
    <source>
        <dbReference type="ARBA" id="ARBA00022833"/>
    </source>
</evidence>
<dbReference type="GO" id="GO:0008270">
    <property type="term" value="F:zinc ion binding"/>
    <property type="evidence" value="ECO:0007669"/>
    <property type="project" value="UniProtKB-KW"/>
</dbReference>
<dbReference type="EC" id="2.3.2.27" evidence="3"/>
<keyword evidence="10" id="KW-1133">Transmembrane helix</keyword>
<dbReference type="SMART" id="SM00184">
    <property type="entry name" value="RING"/>
    <property type="match status" value="1"/>
</dbReference>